<keyword evidence="5" id="KW-0328">Glycosyltransferase</keyword>
<evidence type="ECO:0000256" key="8">
    <source>
        <dbReference type="ARBA" id="ARBA00022960"/>
    </source>
</evidence>
<keyword evidence="8" id="KW-0133">Cell shape</keyword>
<evidence type="ECO:0000256" key="19">
    <source>
        <dbReference type="ARBA" id="ARBA00044770"/>
    </source>
</evidence>
<evidence type="ECO:0000256" key="20">
    <source>
        <dbReference type="ARBA" id="ARBA00049902"/>
    </source>
</evidence>
<dbReference type="EC" id="2.4.99.28" evidence="19"/>
<dbReference type="PANTHER" id="PTHR30474:SF2">
    <property type="entry name" value="PEPTIDOGLYCAN GLYCOSYLTRANSFERASE FTSW-RELATED"/>
    <property type="match status" value="1"/>
</dbReference>
<keyword evidence="12" id="KW-0131">Cell cycle</keyword>
<evidence type="ECO:0000256" key="1">
    <source>
        <dbReference type="ARBA" id="ARBA00004651"/>
    </source>
</evidence>
<evidence type="ECO:0000256" key="17">
    <source>
        <dbReference type="ARBA" id="ARBA00041185"/>
    </source>
</evidence>
<feature type="region of interest" description="Disordered" evidence="22">
    <location>
        <begin position="1"/>
        <end position="42"/>
    </location>
</feature>
<dbReference type="RefSeq" id="WP_183622861.1">
    <property type="nucleotide sequence ID" value="NZ_JACHWJ010000001.1"/>
</dbReference>
<name>A0A7W4ULW7_9MICO</name>
<evidence type="ECO:0000256" key="6">
    <source>
        <dbReference type="ARBA" id="ARBA00022679"/>
    </source>
</evidence>
<dbReference type="EMBL" id="JACHWJ010000001">
    <property type="protein sequence ID" value="MBB2956399.1"/>
    <property type="molecule type" value="Genomic_DNA"/>
</dbReference>
<organism evidence="24 25">
    <name type="scientific">Pseudoclavibacter helvolus</name>
    <dbReference type="NCBI Taxonomy" id="255205"/>
    <lineage>
        <taxon>Bacteria</taxon>
        <taxon>Bacillati</taxon>
        <taxon>Actinomycetota</taxon>
        <taxon>Actinomycetes</taxon>
        <taxon>Micrococcales</taxon>
        <taxon>Microbacteriaceae</taxon>
        <taxon>Pseudoclavibacter</taxon>
    </lineage>
</organism>
<evidence type="ECO:0000256" key="5">
    <source>
        <dbReference type="ARBA" id="ARBA00022676"/>
    </source>
</evidence>
<comment type="pathway">
    <text evidence="2">Cell wall biogenesis; peptidoglycan biosynthesis.</text>
</comment>
<dbReference type="Proteomes" id="UP000545286">
    <property type="component" value="Unassembled WGS sequence"/>
</dbReference>
<keyword evidence="11 23" id="KW-0472">Membrane</keyword>
<sequence>MPRQKAPRTPAPSSAAGRGPQRGAGAATGRASSGTSAQAGGTRKNSSTAVVVSLGKRIRGVNRNFVLLLSITLFLVAFGIVMVLSSSSVEEFAGGNSVSGRFVSQATFAALGIPLMLFASRMPLRFWKRIAWPALIGAVILQGLVFTPLGVEVNGNVAWIDLGFTTMQPAEALKVALVLWLGLILGRKQGKLHIGKEVAVPILPVLGLSFGVMALSKDLGTMIVVGALVLGALYFGGVASKFLWLAGAIAVAAALLLSVFSDNRMARITNFFGGDVDYETWGWQSAHGLYALAAGGLFGAGLGNSKAKWSWLPEADNDFIFAIIGEELGLVGALIVIGVFVLLAVVLVRIYHEAEDWTAKTIVGAVTTWLIFQAFVNIAVVIGFLPVLGVPLPLVSSGGSALITTLFAIGIVLSIARNPKRSESRT</sequence>
<evidence type="ECO:0000256" key="3">
    <source>
        <dbReference type="ARBA" id="ARBA00022475"/>
    </source>
</evidence>
<dbReference type="GO" id="GO:0051301">
    <property type="term" value="P:cell division"/>
    <property type="evidence" value="ECO:0007669"/>
    <property type="project" value="UniProtKB-KW"/>
</dbReference>
<keyword evidence="10 23" id="KW-1133">Transmembrane helix</keyword>
<evidence type="ECO:0000256" key="16">
    <source>
        <dbReference type="ARBA" id="ARBA00038053"/>
    </source>
</evidence>
<dbReference type="GO" id="GO:0005886">
    <property type="term" value="C:plasma membrane"/>
    <property type="evidence" value="ECO:0007669"/>
    <property type="project" value="UniProtKB-SubCell"/>
</dbReference>
<dbReference type="PANTHER" id="PTHR30474">
    <property type="entry name" value="CELL CYCLE PROTEIN"/>
    <property type="match status" value="1"/>
</dbReference>
<comment type="function">
    <text evidence="21">Peptidoglycan polymerase that is essential for cell division.</text>
</comment>
<keyword evidence="13" id="KW-0961">Cell wall biogenesis/degradation</keyword>
<accession>A0A7W4ULW7</accession>
<evidence type="ECO:0000256" key="23">
    <source>
        <dbReference type="SAM" id="Phobius"/>
    </source>
</evidence>
<evidence type="ECO:0000256" key="21">
    <source>
        <dbReference type="ARBA" id="ARBA00049966"/>
    </source>
</evidence>
<keyword evidence="6" id="KW-0808">Transferase</keyword>
<dbReference type="GO" id="GO:0071555">
    <property type="term" value="P:cell wall organization"/>
    <property type="evidence" value="ECO:0007669"/>
    <property type="project" value="UniProtKB-KW"/>
</dbReference>
<evidence type="ECO:0000256" key="9">
    <source>
        <dbReference type="ARBA" id="ARBA00022984"/>
    </source>
</evidence>
<dbReference type="NCBIfam" id="TIGR02614">
    <property type="entry name" value="ftsW"/>
    <property type="match status" value="1"/>
</dbReference>
<evidence type="ECO:0000256" key="18">
    <source>
        <dbReference type="ARBA" id="ARBA00041418"/>
    </source>
</evidence>
<dbReference type="GO" id="GO:0032153">
    <property type="term" value="C:cell division site"/>
    <property type="evidence" value="ECO:0007669"/>
    <property type="project" value="TreeGrafter"/>
</dbReference>
<feature type="transmembrane region" description="Helical" evidence="23">
    <location>
        <begin position="242"/>
        <end position="260"/>
    </location>
</feature>
<reference evidence="24 25" key="1">
    <citation type="submission" date="2020-08" db="EMBL/GenBank/DDBJ databases">
        <title>Sequencing the genomes of 1000 actinobacteria strains.</title>
        <authorList>
            <person name="Klenk H.-P."/>
        </authorList>
    </citation>
    <scope>NUCLEOTIDE SEQUENCE [LARGE SCALE GENOMIC DNA]</scope>
    <source>
        <strain evidence="24 25">DSM 20419</strain>
    </source>
</reference>
<dbReference type="GO" id="GO:0009252">
    <property type="term" value="P:peptidoglycan biosynthetic process"/>
    <property type="evidence" value="ECO:0007669"/>
    <property type="project" value="UniProtKB-KW"/>
</dbReference>
<evidence type="ECO:0000256" key="22">
    <source>
        <dbReference type="SAM" id="MobiDB-lite"/>
    </source>
</evidence>
<dbReference type="InterPro" id="IPR013437">
    <property type="entry name" value="FtsW"/>
</dbReference>
<gene>
    <name evidence="24" type="ORF">FHX72_000511</name>
</gene>
<comment type="caution">
    <text evidence="24">The sequence shown here is derived from an EMBL/GenBank/DDBJ whole genome shotgun (WGS) entry which is preliminary data.</text>
</comment>
<feature type="transmembrane region" description="Helical" evidence="23">
    <location>
        <begin position="98"/>
        <end position="118"/>
    </location>
</feature>
<evidence type="ECO:0000313" key="25">
    <source>
        <dbReference type="Proteomes" id="UP000545286"/>
    </source>
</evidence>
<keyword evidence="4 24" id="KW-0132">Cell division</keyword>
<evidence type="ECO:0000256" key="15">
    <source>
        <dbReference type="ARBA" id="ARBA00033270"/>
    </source>
</evidence>
<dbReference type="AlphaFoldDB" id="A0A7W4ULW7"/>
<evidence type="ECO:0000256" key="7">
    <source>
        <dbReference type="ARBA" id="ARBA00022692"/>
    </source>
</evidence>
<comment type="subcellular location">
    <subcellularLocation>
        <location evidence="1">Cell membrane</location>
        <topology evidence="1">Multi-pass membrane protein</topology>
    </subcellularLocation>
</comment>
<evidence type="ECO:0000256" key="13">
    <source>
        <dbReference type="ARBA" id="ARBA00023316"/>
    </source>
</evidence>
<feature type="transmembrane region" description="Helical" evidence="23">
    <location>
        <begin position="362"/>
        <end position="388"/>
    </location>
</feature>
<evidence type="ECO:0000313" key="24">
    <source>
        <dbReference type="EMBL" id="MBB2956399.1"/>
    </source>
</evidence>
<evidence type="ECO:0000256" key="12">
    <source>
        <dbReference type="ARBA" id="ARBA00023306"/>
    </source>
</evidence>
<dbReference type="GO" id="GO:0008360">
    <property type="term" value="P:regulation of cell shape"/>
    <property type="evidence" value="ECO:0007669"/>
    <property type="project" value="UniProtKB-KW"/>
</dbReference>
<dbReference type="Pfam" id="PF01098">
    <property type="entry name" value="FTSW_RODA_SPOVE"/>
    <property type="match status" value="1"/>
</dbReference>
<comment type="similarity">
    <text evidence="16">Belongs to the SEDS family. FtsW subfamily.</text>
</comment>
<keyword evidence="7 23" id="KW-0812">Transmembrane</keyword>
<feature type="transmembrane region" description="Helical" evidence="23">
    <location>
        <begin position="221"/>
        <end position="237"/>
    </location>
</feature>
<feature type="compositionally biased region" description="Low complexity" evidence="22">
    <location>
        <begin position="13"/>
        <end position="42"/>
    </location>
</feature>
<feature type="transmembrane region" description="Helical" evidence="23">
    <location>
        <begin position="130"/>
        <end position="149"/>
    </location>
</feature>
<dbReference type="GO" id="GO:0015648">
    <property type="term" value="F:lipid-linked peptidoglycan transporter activity"/>
    <property type="evidence" value="ECO:0007669"/>
    <property type="project" value="TreeGrafter"/>
</dbReference>
<dbReference type="InterPro" id="IPR001182">
    <property type="entry name" value="FtsW/RodA"/>
</dbReference>
<evidence type="ECO:0000256" key="10">
    <source>
        <dbReference type="ARBA" id="ARBA00022989"/>
    </source>
</evidence>
<evidence type="ECO:0000256" key="14">
    <source>
        <dbReference type="ARBA" id="ARBA00032370"/>
    </source>
</evidence>
<evidence type="ECO:0000256" key="4">
    <source>
        <dbReference type="ARBA" id="ARBA00022618"/>
    </source>
</evidence>
<feature type="transmembrane region" description="Helical" evidence="23">
    <location>
        <begin position="169"/>
        <end position="186"/>
    </location>
</feature>
<keyword evidence="25" id="KW-1185">Reference proteome</keyword>
<protein>
    <recommendedName>
        <fullName evidence="17">Probable peptidoglycan glycosyltransferase FtsW</fullName>
        <ecNumber evidence="19">2.4.99.28</ecNumber>
    </recommendedName>
    <alternativeName>
        <fullName evidence="18">Cell division protein FtsW</fullName>
    </alternativeName>
    <alternativeName>
        <fullName evidence="15">Cell wall polymerase</fullName>
    </alternativeName>
    <alternativeName>
        <fullName evidence="14">Peptidoglycan polymerase</fullName>
    </alternativeName>
</protein>
<dbReference type="GO" id="GO:0008955">
    <property type="term" value="F:peptidoglycan glycosyltransferase activity"/>
    <property type="evidence" value="ECO:0007669"/>
    <property type="project" value="UniProtKB-EC"/>
</dbReference>
<evidence type="ECO:0000256" key="11">
    <source>
        <dbReference type="ARBA" id="ARBA00023136"/>
    </source>
</evidence>
<feature type="transmembrane region" description="Helical" evidence="23">
    <location>
        <begin position="328"/>
        <end position="350"/>
    </location>
</feature>
<proteinExistence type="inferred from homology"/>
<keyword evidence="9" id="KW-0573">Peptidoglycan synthesis</keyword>
<comment type="catalytic activity">
    <reaction evidence="20">
        <text>[GlcNAc-(1-&gt;4)-Mur2Ac(oyl-L-Ala-gamma-D-Glu-L-Lys-D-Ala-D-Ala)](n)-di-trans,octa-cis-undecaprenyl diphosphate + beta-D-GlcNAc-(1-&gt;4)-Mur2Ac(oyl-L-Ala-gamma-D-Glu-L-Lys-D-Ala-D-Ala)-di-trans,octa-cis-undecaprenyl diphosphate = [GlcNAc-(1-&gt;4)-Mur2Ac(oyl-L-Ala-gamma-D-Glu-L-Lys-D-Ala-D-Ala)](n+1)-di-trans,octa-cis-undecaprenyl diphosphate + di-trans,octa-cis-undecaprenyl diphosphate + H(+)</text>
        <dbReference type="Rhea" id="RHEA:23708"/>
        <dbReference type="Rhea" id="RHEA-COMP:9602"/>
        <dbReference type="Rhea" id="RHEA-COMP:9603"/>
        <dbReference type="ChEBI" id="CHEBI:15378"/>
        <dbReference type="ChEBI" id="CHEBI:58405"/>
        <dbReference type="ChEBI" id="CHEBI:60033"/>
        <dbReference type="ChEBI" id="CHEBI:78435"/>
        <dbReference type="EC" id="2.4.99.28"/>
    </reaction>
</comment>
<feature type="transmembrane region" description="Helical" evidence="23">
    <location>
        <begin position="65"/>
        <end position="86"/>
    </location>
</feature>
<keyword evidence="3" id="KW-1003">Cell membrane</keyword>
<evidence type="ECO:0000256" key="2">
    <source>
        <dbReference type="ARBA" id="ARBA00004752"/>
    </source>
</evidence>
<feature type="transmembrane region" description="Helical" evidence="23">
    <location>
        <begin position="394"/>
        <end position="416"/>
    </location>
</feature>